<dbReference type="PANTHER" id="PTHR10828:SF38">
    <property type="entry name" value="ARSENICAL-RESISTANCE PROTEIN 2-RELATED"/>
    <property type="match status" value="1"/>
</dbReference>
<evidence type="ECO:0000259" key="2">
    <source>
        <dbReference type="PROSITE" id="PS50206"/>
    </source>
</evidence>
<proteinExistence type="predicted"/>
<protein>
    <submittedName>
        <fullName evidence="3">Dual specificity phosphatase cdc25</fullName>
    </submittedName>
</protein>
<organism evidence="3 4">
    <name type="scientific">Nannochloropsis gaditana</name>
    <dbReference type="NCBI Taxonomy" id="72520"/>
    <lineage>
        <taxon>Eukaryota</taxon>
        <taxon>Sar</taxon>
        <taxon>Stramenopiles</taxon>
        <taxon>Ochrophyta</taxon>
        <taxon>Eustigmatophyceae</taxon>
        <taxon>Eustigmatales</taxon>
        <taxon>Monodopsidaceae</taxon>
        <taxon>Nannochloropsis</taxon>
    </lineage>
</organism>
<dbReference type="InterPro" id="IPR036873">
    <property type="entry name" value="Rhodanese-like_dom_sf"/>
</dbReference>
<dbReference type="Gene3D" id="3.40.250.10">
    <property type="entry name" value="Rhodanese-like domain"/>
    <property type="match status" value="1"/>
</dbReference>
<dbReference type="AlphaFoldDB" id="W7T0V2"/>
<dbReference type="EMBL" id="AZIL01002858">
    <property type="protein sequence ID" value="EWM20710.1"/>
    <property type="molecule type" value="Genomic_DNA"/>
</dbReference>
<evidence type="ECO:0000313" key="3">
    <source>
        <dbReference type="EMBL" id="EWM20710.1"/>
    </source>
</evidence>
<reference evidence="3 4" key="1">
    <citation type="journal article" date="2014" name="Mol. Plant">
        <title>Chromosome Scale Genome Assembly and Transcriptome Profiling of Nannochloropsis gaditana in Nitrogen Depletion.</title>
        <authorList>
            <person name="Corteggiani Carpinelli E."/>
            <person name="Telatin A."/>
            <person name="Vitulo N."/>
            <person name="Forcato C."/>
            <person name="D'Angelo M."/>
            <person name="Schiavon R."/>
            <person name="Vezzi A."/>
            <person name="Giacometti G.M."/>
            <person name="Morosinotto T."/>
            <person name="Valle G."/>
        </authorList>
    </citation>
    <scope>NUCLEOTIDE SEQUENCE [LARGE SCALE GENOMIC DNA]</scope>
    <source>
        <strain evidence="3 4">B-31</strain>
    </source>
</reference>
<dbReference type="PROSITE" id="PS50206">
    <property type="entry name" value="RHODANESE_3"/>
    <property type="match status" value="1"/>
</dbReference>
<dbReference type="OrthoDB" id="102559at2759"/>
<dbReference type="Pfam" id="PF00581">
    <property type="entry name" value="Rhodanese"/>
    <property type="match status" value="1"/>
</dbReference>
<dbReference type="GO" id="GO:0004725">
    <property type="term" value="F:protein tyrosine phosphatase activity"/>
    <property type="evidence" value="ECO:0007669"/>
    <property type="project" value="TreeGrafter"/>
</dbReference>
<accession>W7T0V2</accession>
<dbReference type="SUPFAM" id="SSF52821">
    <property type="entry name" value="Rhodanese/Cell cycle control phosphatase"/>
    <property type="match status" value="1"/>
</dbReference>
<dbReference type="PANTHER" id="PTHR10828">
    <property type="entry name" value="M-PHASE INDUCER PHOSPHATASE DUAL SPECIFICITY PHOSPHATASE CDC25"/>
    <property type="match status" value="1"/>
</dbReference>
<name>W7T0V2_9STRA</name>
<evidence type="ECO:0000313" key="4">
    <source>
        <dbReference type="Proteomes" id="UP000019335"/>
    </source>
</evidence>
<dbReference type="InterPro" id="IPR001763">
    <property type="entry name" value="Rhodanese-like_dom"/>
</dbReference>
<sequence length="272" mass="30343">MPGHPSSSLRVRPDSCNFFRGAFPRPFLFARYFRSSSALLLFLTIPLSICFVRPPGPFSIASLCPSWGTRSIVSNFPRPDARRAFTTFSGTDVHLAMSSSSVSHALSGPAYIEQEELLAILHARRRGERSLKLQILDVRDDDYTVAKLPGAINVPSEDWRDEERVVALAESLKDHDMIVLHCMLSQVRGPFCSARLMAHFSCAVGEDGGAATKQERNQSSGRNDGEETLPANESKKERRREQGVPQVLVLRGGFQGWYARYREEIGMVEPCE</sequence>
<dbReference type="GO" id="GO:0005634">
    <property type="term" value="C:nucleus"/>
    <property type="evidence" value="ECO:0007669"/>
    <property type="project" value="TreeGrafter"/>
</dbReference>
<gene>
    <name evidence="3" type="ORF">Naga_100789g2</name>
</gene>
<evidence type="ECO:0000256" key="1">
    <source>
        <dbReference type="SAM" id="MobiDB-lite"/>
    </source>
</evidence>
<feature type="domain" description="Rhodanese" evidence="2">
    <location>
        <begin position="132"/>
        <end position="266"/>
    </location>
</feature>
<dbReference type="GO" id="GO:0005737">
    <property type="term" value="C:cytoplasm"/>
    <property type="evidence" value="ECO:0007669"/>
    <property type="project" value="TreeGrafter"/>
</dbReference>
<feature type="region of interest" description="Disordered" evidence="1">
    <location>
        <begin position="207"/>
        <end position="243"/>
    </location>
</feature>
<dbReference type="Proteomes" id="UP000019335">
    <property type="component" value="Unassembled WGS sequence"/>
</dbReference>
<dbReference type="SMART" id="SM00450">
    <property type="entry name" value="RHOD"/>
    <property type="match status" value="1"/>
</dbReference>
<comment type="caution">
    <text evidence="3">The sequence shown here is derived from an EMBL/GenBank/DDBJ whole genome shotgun (WGS) entry which is preliminary data.</text>
</comment>
<keyword evidence="4" id="KW-1185">Reference proteome</keyword>
<feature type="compositionally biased region" description="Basic and acidic residues" evidence="1">
    <location>
        <begin position="233"/>
        <end position="242"/>
    </location>
</feature>